<dbReference type="Proteomes" id="UP000243459">
    <property type="component" value="Chromosome 9"/>
</dbReference>
<reference evidence="5" key="1">
    <citation type="journal article" date="2017" name="Nat. Commun.">
        <title>The asparagus genome sheds light on the origin and evolution of a young Y chromosome.</title>
        <authorList>
            <person name="Harkess A."/>
            <person name="Zhou J."/>
            <person name="Xu C."/>
            <person name="Bowers J.E."/>
            <person name="Van der Hulst R."/>
            <person name="Ayyampalayam S."/>
            <person name="Mercati F."/>
            <person name="Riccardi P."/>
            <person name="McKain M.R."/>
            <person name="Kakrana A."/>
            <person name="Tang H."/>
            <person name="Ray J."/>
            <person name="Groenendijk J."/>
            <person name="Arikit S."/>
            <person name="Mathioni S.M."/>
            <person name="Nakano M."/>
            <person name="Shan H."/>
            <person name="Telgmann-Rauber A."/>
            <person name="Kanno A."/>
            <person name="Yue Z."/>
            <person name="Chen H."/>
            <person name="Li W."/>
            <person name="Chen Y."/>
            <person name="Xu X."/>
            <person name="Zhang Y."/>
            <person name="Luo S."/>
            <person name="Chen H."/>
            <person name="Gao J."/>
            <person name="Mao Z."/>
            <person name="Pires J.C."/>
            <person name="Luo M."/>
            <person name="Kudrna D."/>
            <person name="Wing R.A."/>
            <person name="Meyers B.C."/>
            <person name="Yi K."/>
            <person name="Kong H."/>
            <person name="Lavrijsen P."/>
            <person name="Sunseri F."/>
            <person name="Falavigna A."/>
            <person name="Ye Y."/>
            <person name="Leebens-Mack J.H."/>
            <person name="Chen G."/>
        </authorList>
    </citation>
    <scope>NUCLEOTIDE SEQUENCE [LARGE SCALE GENOMIC DNA]</scope>
    <source>
        <strain evidence="5">cv. DH0086</strain>
    </source>
</reference>
<feature type="region of interest" description="Disordered" evidence="2">
    <location>
        <begin position="133"/>
        <end position="159"/>
    </location>
</feature>
<gene>
    <name evidence="4" type="ORF">A4U43_C09F2460</name>
</gene>
<evidence type="ECO:0000256" key="2">
    <source>
        <dbReference type="SAM" id="MobiDB-lite"/>
    </source>
</evidence>
<feature type="domain" description="DUF632" evidence="3">
    <location>
        <begin position="75"/>
        <end position="392"/>
    </location>
</feature>
<sequence>MDFGEGTSRSVPEEDIEKSIDSEHEKESISISGGSKESSIKENEGQAKDEGVTLEEESRASNVNLAAANGNRDIMEVVIEIKKLFQSAADCGEEVSRMLEVGKLNYRSRSRISRVVSSRIWEPMGLSILSTRPFKHSQSSATRPTKNRNNPAVSENRIGIKPGNLSSTLEKLYVWEKKLYKEVKDEEKLRRIYEKKWRRLRRLDNRGAESNKIDSTRASIKQLQLKLSIVIRSVDTISSRIHKIRDDELQPQLVELIKRLIRMWKSMLECHRKQLQAILDSKTHNLRAKTGVHGHIVANATKELEIQLVNWCSCFYNWISIQKSYVEALNGWLMKWLPQEEEETEDGILPFSPSRIKAPVVFVVSNDWSNALLRVSESEVMTAMHNFAVHVHNLWESQDEEQRLKLKAEFLSRDYDQRLNTLKRDGRIQGNNLDVVSATNAGQVYQDDTRKALELARKRLEEERTKHRQIAKQVQEAASSTLETGLLPVFEALRGFISETVDAYKELRIPKEGDGGP</sequence>
<organism evidence="4 5">
    <name type="scientific">Asparagus officinalis</name>
    <name type="common">Garden asparagus</name>
    <dbReference type="NCBI Taxonomy" id="4686"/>
    <lineage>
        <taxon>Eukaryota</taxon>
        <taxon>Viridiplantae</taxon>
        <taxon>Streptophyta</taxon>
        <taxon>Embryophyta</taxon>
        <taxon>Tracheophyta</taxon>
        <taxon>Spermatophyta</taxon>
        <taxon>Magnoliopsida</taxon>
        <taxon>Liliopsida</taxon>
        <taxon>Asparagales</taxon>
        <taxon>Asparagaceae</taxon>
        <taxon>Asparagoideae</taxon>
        <taxon>Asparagus</taxon>
    </lineage>
</organism>
<dbReference type="InterPro" id="IPR006867">
    <property type="entry name" value="DUF632"/>
</dbReference>
<keyword evidence="5" id="KW-1185">Reference proteome</keyword>
<dbReference type="PANTHER" id="PTHR21450:SF2">
    <property type="entry name" value="FAMILY PROTEIN, PUTATIVE (DUF630 AND DUF632)-RELATED"/>
    <property type="match status" value="1"/>
</dbReference>
<feature type="coiled-coil region" evidence="1">
    <location>
        <begin position="446"/>
        <end position="477"/>
    </location>
</feature>
<evidence type="ECO:0000256" key="1">
    <source>
        <dbReference type="SAM" id="Coils"/>
    </source>
</evidence>
<feature type="compositionally biased region" description="Basic and acidic residues" evidence="2">
    <location>
        <begin position="17"/>
        <end position="28"/>
    </location>
</feature>
<evidence type="ECO:0000313" key="5">
    <source>
        <dbReference type="Proteomes" id="UP000243459"/>
    </source>
</evidence>
<keyword evidence="1" id="KW-0175">Coiled coil</keyword>
<dbReference type="OMA" id="CREENIC"/>
<evidence type="ECO:0000259" key="3">
    <source>
        <dbReference type="Pfam" id="PF04782"/>
    </source>
</evidence>
<proteinExistence type="predicted"/>
<accession>A0A5P1E587</accession>
<dbReference type="PANTHER" id="PTHR21450">
    <property type="entry name" value="PROTEIN ALTERED PHOSPHATE STARVATION RESPONSE 1"/>
    <property type="match status" value="1"/>
</dbReference>
<name>A0A5P1E587_ASPOF</name>
<dbReference type="Gramene" id="ONK57629">
    <property type="protein sequence ID" value="ONK57629"/>
    <property type="gene ID" value="A4U43_C09F2460"/>
</dbReference>
<dbReference type="Pfam" id="PF04782">
    <property type="entry name" value="DUF632"/>
    <property type="match status" value="1"/>
</dbReference>
<dbReference type="AlphaFoldDB" id="A0A5P1E587"/>
<feature type="region of interest" description="Disordered" evidence="2">
    <location>
        <begin position="1"/>
        <end position="59"/>
    </location>
</feature>
<dbReference type="EMBL" id="CM007389">
    <property type="protein sequence ID" value="ONK57629.1"/>
    <property type="molecule type" value="Genomic_DNA"/>
</dbReference>
<evidence type="ECO:0000313" key="4">
    <source>
        <dbReference type="EMBL" id="ONK57629.1"/>
    </source>
</evidence>
<feature type="compositionally biased region" description="Polar residues" evidence="2">
    <location>
        <begin position="136"/>
        <end position="153"/>
    </location>
</feature>
<protein>
    <recommendedName>
        <fullName evidence="3">DUF632 domain-containing protein</fullName>
    </recommendedName>
</protein>
<feature type="compositionally biased region" description="Basic and acidic residues" evidence="2">
    <location>
        <begin position="38"/>
        <end position="59"/>
    </location>
</feature>